<evidence type="ECO:0000256" key="7">
    <source>
        <dbReference type="SAM" id="MobiDB-lite"/>
    </source>
</evidence>
<gene>
    <name evidence="10" type="ORF">ABS648_07750</name>
    <name evidence="9" type="ORF">PSm6_34490</name>
</gene>
<protein>
    <submittedName>
        <fullName evidence="10">TetR/AcrR family transcriptional regulator C-terminal domain-containing protein</fullName>
    </submittedName>
</protein>
<evidence type="ECO:0000256" key="3">
    <source>
        <dbReference type="ARBA" id="ARBA00023015"/>
    </source>
</evidence>
<dbReference type="InterPro" id="IPR001647">
    <property type="entry name" value="HTH_TetR"/>
</dbReference>
<keyword evidence="2" id="KW-0678">Repressor</keyword>
<feature type="domain" description="HTH tetR-type" evidence="8">
    <location>
        <begin position="20"/>
        <end position="80"/>
    </location>
</feature>
<dbReference type="GO" id="GO:0000976">
    <property type="term" value="F:transcription cis-regulatory region binding"/>
    <property type="evidence" value="ECO:0007669"/>
    <property type="project" value="TreeGrafter"/>
</dbReference>
<dbReference type="SUPFAM" id="SSF46689">
    <property type="entry name" value="Homeodomain-like"/>
    <property type="match status" value="1"/>
</dbReference>
<dbReference type="RefSeq" id="WP_148304235.1">
    <property type="nucleotide sequence ID" value="NZ_AP023081.1"/>
</dbReference>
<accession>A0AAU7Y626</accession>
<proteinExistence type="predicted"/>
<dbReference type="InterPro" id="IPR050109">
    <property type="entry name" value="HTH-type_TetR-like_transc_reg"/>
</dbReference>
<evidence type="ECO:0000259" key="8">
    <source>
        <dbReference type="PROSITE" id="PS50977"/>
    </source>
</evidence>
<reference evidence="9" key="1">
    <citation type="submission" date="2020-05" db="EMBL/GenBank/DDBJ databases">
        <title>Complete genome sequence of Pseudomonas sp. Sm006.</title>
        <authorList>
            <person name="Takeuchi K."/>
            <person name="Someya N."/>
        </authorList>
    </citation>
    <scope>NUCLEOTIDE SEQUENCE</scope>
    <source>
        <strain evidence="9">Sm006</strain>
    </source>
</reference>
<dbReference type="Proteomes" id="UP001064896">
    <property type="component" value="Chromosome"/>
</dbReference>
<comment type="function">
    <text evidence="1">TetR is the repressor of the tetracycline resistance element; its N-terminal region forms a helix-turn-helix structure and binds DNA. Binding of tetracycline to TetR reduces the repressor affinity for the tetracycline resistance gene (tetA) promoter operator sites.</text>
</comment>
<evidence type="ECO:0000256" key="2">
    <source>
        <dbReference type="ARBA" id="ARBA00022491"/>
    </source>
</evidence>
<dbReference type="PROSITE" id="PS50977">
    <property type="entry name" value="HTH_TETR_2"/>
    <property type="match status" value="1"/>
</dbReference>
<feature type="DNA-binding region" description="H-T-H motif" evidence="6">
    <location>
        <begin position="43"/>
        <end position="62"/>
    </location>
</feature>
<sequence length="219" mass="24435">MPRKKSLPDATTTQPSVREPLTRERIETEALRLIEQDGLEAFSTRRLGTALGCEAMSIYNYFPSKAHILDALVDRVLSTVEFPSRGEAPAHRLQALAVQWRQLARRHARLYAWLALHRWNSRTGVAFLGEILDCFKAAGLDDEAAARGFRALGYYLLGATLDEISGYAEGTSSLRPISDEELAQDFPLVARAGEYFKPEHFDRTFELGLNVLLAGLGIE</sequence>
<dbReference type="Pfam" id="PF00440">
    <property type="entry name" value="TetR_N"/>
    <property type="match status" value="1"/>
</dbReference>
<dbReference type="GO" id="GO:0046677">
    <property type="term" value="P:response to antibiotic"/>
    <property type="evidence" value="ECO:0007669"/>
    <property type="project" value="InterPro"/>
</dbReference>
<evidence type="ECO:0000313" key="10">
    <source>
        <dbReference type="EMBL" id="XBY65649.1"/>
    </source>
</evidence>
<dbReference type="EMBL" id="AP023081">
    <property type="protein sequence ID" value="BCD87042.1"/>
    <property type="molecule type" value="Genomic_DNA"/>
</dbReference>
<feature type="region of interest" description="Disordered" evidence="7">
    <location>
        <begin position="1"/>
        <end position="20"/>
    </location>
</feature>
<dbReference type="GO" id="GO:0045892">
    <property type="term" value="P:negative regulation of DNA-templated transcription"/>
    <property type="evidence" value="ECO:0007669"/>
    <property type="project" value="InterPro"/>
</dbReference>
<dbReference type="Pfam" id="PF02909">
    <property type="entry name" value="TetR_C_1"/>
    <property type="match status" value="1"/>
</dbReference>
<evidence type="ECO:0000313" key="9">
    <source>
        <dbReference type="EMBL" id="BCD87042.1"/>
    </source>
</evidence>
<evidence type="ECO:0000256" key="6">
    <source>
        <dbReference type="PROSITE-ProRule" id="PRU00335"/>
    </source>
</evidence>
<keyword evidence="4 6" id="KW-0238">DNA-binding</keyword>
<evidence type="ECO:0000256" key="1">
    <source>
        <dbReference type="ARBA" id="ARBA00002856"/>
    </source>
</evidence>
<dbReference type="InterPro" id="IPR036271">
    <property type="entry name" value="Tet_transcr_reg_TetR-rel_C_sf"/>
</dbReference>
<dbReference type="Gene3D" id="1.10.10.60">
    <property type="entry name" value="Homeodomain-like"/>
    <property type="match status" value="1"/>
</dbReference>
<dbReference type="Gene3D" id="1.10.357.10">
    <property type="entry name" value="Tetracycline Repressor, domain 2"/>
    <property type="match status" value="1"/>
</dbReference>
<dbReference type="PANTHER" id="PTHR30055:SF151">
    <property type="entry name" value="TRANSCRIPTIONAL REGULATORY PROTEIN"/>
    <property type="match status" value="1"/>
</dbReference>
<dbReference type="AlphaFoldDB" id="A0AAU7Y626"/>
<name>A0AAU7Y626_9PSED</name>
<evidence type="ECO:0000313" key="11">
    <source>
        <dbReference type="Proteomes" id="UP001064896"/>
    </source>
</evidence>
<dbReference type="GO" id="GO:0003700">
    <property type="term" value="F:DNA-binding transcription factor activity"/>
    <property type="evidence" value="ECO:0007669"/>
    <property type="project" value="TreeGrafter"/>
</dbReference>
<dbReference type="InterPro" id="IPR003012">
    <property type="entry name" value="Tet_transcr_reg_TetR"/>
</dbReference>
<dbReference type="PANTHER" id="PTHR30055">
    <property type="entry name" value="HTH-TYPE TRANSCRIPTIONAL REGULATOR RUTR"/>
    <property type="match status" value="1"/>
</dbReference>
<keyword evidence="11" id="KW-1185">Reference proteome</keyword>
<dbReference type="PRINTS" id="PR00400">
    <property type="entry name" value="TETREPRESSOR"/>
</dbReference>
<evidence type="ECO:0000256" key="4">
    <source>
        <dbReference type="ARBA" id="ARBA00023125"/>
    </source>
</evidence>
<organism evidence="10">
    <name type="scientific">Pseudomonas solani</name>
    <dbReference type="NCBI Taxonomy" id="2731552"/>
    <lineage>
        <taxon>Bacteria</taxon>
        <taxon>Pseudomonadati</taxon>
        <taxon>Pseudomonadota</taxon>
        <taxon>Gammaproteobacteria</taxon>
        <taxon>Pseudomonadales</taxon>
        <taxon>Pseudomonadaceae</taxon>
        <taxon>Pseudomonas</taxon>
    </lineage>
</organism>
<dbReference type="EMBL" id="CP158373">
    <property type="protein sequence ID" value="XBY65649.1"/>
    <property type="molecule type" value="Genomic_DNA"/>
</dbReference>
<dbReference type="InterPro" id="IPR004111">
    <property type="entry name" value="Repressor_TetR_C"/>
</dbReference>
<dbReference type="SUPFAM" id="SSF48498">
    <property type="entry name" value="Tetracyclin repressor-like, C-terminal domain"/>
    <property type="match status" value="1"/>
</dbReference>
<reference evidence="10" key="2">
    <citation type="submission" date="2023-08" db="EMBL/GenBank/DDBJ databases">
        <title>Increased levels of nutrients transform a symbiont into a lethal pathobiont.</title>
        <authorList>
            <person name="Lachnit T."/>
            <person name="Ulrich L."/>
            <person name="Willmer F.M."/>
            <person name="Hasenbein T."/>
            <person name="Steiner L.X."/>
            <person name="Wolters M."/>
            <person name="Herbst E.M."/>
            <person name="Deines P."/>
        </authorList>
    </citation>
    <scope>NUCLEOTIDE SEQUENCE</scope>
    <source>
        <strain evidence="10">T3</strain>
    </source>
</reference>
<keyword evidence="5" id="KW-0804">Transcription</keyword>
<evidence type="ECO:0000256" key="5">
    <source>
        <dbReference type="ARBA" id="ARBA00023163"/>
    </source>
</evidence>
<dbReference type="InterPro" id="IPR009057">
    <property type="entry name" value="Homeodomain-like_sf"/>
</dbReference>
<keyword evidence="3" id="KW-0805">Transcription regulation</keyword>